<dbReference type="Proteomes" id="UP000199236">
    <property type="component" value="Unassembled WGS sequence"/>
</dbReference>
<proteinExistence type="predicted"/>
<feature type="region of interest" description="Disordered" evidence="1">
    <location>
        <begin position="48"/>
        <end position="77"/>
    </location>
</feature>
<evidence type="ECO:0000313" key="3">
    <source>
        <dbReference type="Proteomes" id="UP000199236"/>
    </source>
</evidence>
<dbReference type="OrthoDB" id="9921361at2"/>
<protein>
    <submittedName>
        <fullName evidence="2">Uncharacterized protein</fullName>
    </submittedName>
</protein>
<organism evidence="2 3">
    <name type="scientific">Cohaesibacter marisflavi</name>
    <dbReference type="NCBI Taxonomy" id="655353"/>
    <lineage>
        <taxon>Bacteria</taxon>
        <taxon>Pseudomonadati</taxon>
        <taxon>Pseudomonadota</taxon>
        <taxon>Alphaproteobacteria</taxon>
        <taxon>Hyphomicrobiales</taxon>
        <taxon>Cohaesibacteraceae</taxon>
    </lineage>
</organism>
<keyword evidence="3" id="KW-1185">Reference proteome</keyword>
<dbReference type="EMBL" id="FOVR01000006">
    <property type="protein sequence ID" value="SFO45299.1"/>
    <property type="molecule type" value="Genomic_DNA"/>
</dbReference>
<reference evidence="2 3" key="1">
    <citation type="submission" date="2016-10" db="EMBL/GenBank/DDBJ databases">
        <authorList>
            <person name="de Groot N.N."/>
        </authorList>
    </citation>
    <scope>NUCLEOTIDE SEQUENCE [LARGE SCALE GENOMIC DNA]</scope>
    <source>
        <strain evidence="2 3">CGMCC 1.9157</strain>
    </source>
</reference>
<dbReference type="AlphaFoldDB" id="A0A1I5HAV5"/>
<gene>
    <name evidence="2" type="ORF">SAMN04488056_106125</name>
</gene>
<accession>A0A1I5HAV5</accession>
<name>A0A1I5HAV5_9HYPH</name>
<dbReference type="STRING" id="655353.SAMN04488056_106125"/>
<sequence>MSKTMKCKVTEKAGERINGAPVKPGQTIELTEKQFNYFWLLGHVTTPAHEKSEAKAKAASKGEKAPDAARAKDNAGD</sequence>
<dbReference type="RefSeq" id="WP_090072940.1">
    <property type="nucleotide sequence ID" value="NZ_FOVR01000006.1"/>
</dbReference>
<evidence type="ECO:0000313" key="2">
    <source>
        <dbReference type="EMBL" id="SFO45299.1"/>
    </source>
</evidence>
<evidence type="ECO:0000256" key="1">
    <source>
        <dbReference type="SAM" id="MobiDB-lite"/>
    </source>
</evidence>